<dbReference type="Gene3D" id="3.30.930.10">
    <property type="entry name" value="Bira Bifunctional Protein, Domain 2"/>
    <property type="match status" value="2"/>
</dbReference>
<dbReference type="InterPro" id="IPR004408">
    <property type="entry name" value="Biotin_CoA_COase_ligase"/>
</dbReference>
<organism evidence="10 11">
    <name type="scientific">Methylobacterium iners</name>
    <dbReference type="NCBI Taxonomy" id="418707"/>
    <lineage>
        <taxon>Bacteria</taxon>
        <taxon>Pseudomonadati</taxon>
        <taxon>Pseudomonadota</taxon>
        <taxon>Alphaproteobacteria</taxon>
        <taxon>Hyphomicrobiales</taxon>
        <taxon>Methylobacteriaceae</taxon>
        <taxon>Methylobacterium</taxon>
    </lineage>
</organism>
<dbReference type="GO" id="GO:0016874">
    <property type="term" value="F:ligase activity"/>
    <property type="evidence" value="ECO:0007669"/>
    <property type="project" value="UniProtKB-KW"/>
</dbReference>
<feature type="compositionally biased region" description="Pro residues" evidence="7">
    <location>
        <begin position="135"/>
        <end position="145"/>
    </location>
</feature>
<dbReference type="SUPFAM" id="SSF50037">
    <property type="entry name" value="C-terminal domain of transcriptional repressors"/>
    <property type="match status" value="1"/>
</dbReference>
<gene>
    <name evidence="10" type="primary">birA</name>
    <name evidence="10" type="ORF">OCOJLMKI_2271</name>
</gene>
<evidence type="ECO:0000256" key="7">
    <source>
        <dbReference type="SAM" id="MobiDB-lite"/>
    </source>
</evidence>
<feature type="domain" description="BPL/LPL catalytic" evidence="9">
    <location>
        <begin position="19"/>
        <end position="97"/>
    </location>
</feature>
<keyword evidence="1 10" id="KW-0436">Ligase</keyword>
<dbReference type="PANTHER" id="PTHR12835:SF5">
    <property type="entry name" value="BIOTIN--PROTEIN LIGASE"/>
    <property type="match status" value="1"/>
</dbReference>
<comment type="caution">
    <text evidence="10">The sequence shown here is derived from an EMBL/GenBank/DDBJ whole genome shotgun (WGS) entry which is preliminary data.</text>
</comment>
<protein>
    <recommendedName>
        <fullName evidence="5">biotin--[biotin carboxyl-carrier protein] ligase</fullName>
        <ecNumber evidence="5">6.3.4.15</ecNumber>
    </recommendedName>
</protein>
<dbReference type="InterPro" id="IPR045864">
    <property type="entry name" value="aa-tRNA-synth_II/BPL/LPL"/>
</dbReference>
<dbReference type="PANTHER" id="PTHR12835">
    <property type="entry name" value="BIOTIN PROTEIN LIGASE"/>
    <property type="match status" value="1"/>
</dbReference>
<dbReference type="RefSeq" id="WP_238244211.1">
    <property type="nucleotide sequence ID" value="NZ_BPQP01000033.1"/>
</dbReference>
<evidence type="ECO:0000313" key="11">
    <source>
        <dbReference type="Proteomes" id="UP001055125"/>
    </source>
</evidence>
<keyword evidence="11" id="KW-1185">Reference proteome</keyword>
<dbReference type="InterPro" id="IPR003142">
    <property type="entry name" value="BPL_C"/>
</dbReference>
<reference evidence="10" key="1">
    <citation type="journal article" date="2021" name="Front. Microbiol.">
        <title>Comprehensive Comparative Genomics and Phenotyping of Methylobacterium Species.</title>
        <authorList>
            <person name="Alessa O."/>
            <person name="Ogura Y."/>
            <person name="Fujitani Y."/>
            <person name="Takami H."/>
            <person name="Hayashi T."/>
            <person name="Sahin N."/>
            <person name="Tani A."/>
        </authorList>
    </citation>
    <scope>NUCLEOTIDE SEQUENCE</scope>
    <source>
        <strain evidence="10">DSM 19015</strain>
    </source>
</reference>
<keyword evidence="2" id="KW-0547">Nucleotide-binding</keyword>
<feature type="domain" description="Biotin protein ligase C-terminal" evidence="8">
    <location>
        <begin position="277"/>
        <end position="317"/>
    </location>
</feature>
<evidence type="ECO:0000256" key="5">
    <source>
        <dbReference type="ARBA" id="ARBA00024227"/>
    </source>
</evidence>
<reference evidence="10" key="2">
    <citation type="submission" date="2021-08" db="EMBL/GenBank/DDBJ databases">
        <authorList>
            <person name="Tani A."/>
            <person name="Ola A."/>
            <person name="Ogura Y."/>
            <person name="Katsura K."/>
            <person name="Hayashi T."/>
        </authorList>
    </citation>
    <scope>NUCLEOTIDE SEQUENCE</scope>
    <source>
        <strain evidence="10">DSM 19015</strain>
    </source>
</reference>
<sequence>MAYRLGAASLAAGHRLAVFESLGSTNTEALERAHAGEAGPVWIVTRRQEAGRGRRGNAWASPPGNLAASLLLSVDEVDPTQIATLGFVAGVALVDAIHQAVAVDIPLSPLAGRGLPAPCRAGSERSEGEGASPEVAPPETPPHLRLPPRRADDEVVAALSPPGGERGCAQPSLKWPNDVLIDGAKLAGILLEAENIAEGRRCVVIGIGVNVAAVPEGLPYPATCLRQSGHGASAESVFELLSDRLAETITLWDRGRGFAAIRALWLARAAGLGAPLSVRTGRESVQGIFETIDEAGRLVVRSDDGMRRTVTAGEVHFGTAATAA</sequence>
<evidence type="ECO:0000259" key="8">
    <source>
        <dbReference type="Pfam" id="PF02237"/>
    </source>
</evidence>
<dbReference type="CDD" id="cd16442">
    <property type="entry name" value="BPL"/>
    <property type="match status" value="1"/>
</dbReference>
<evidence type="ECO:0000259" key="9">
    <source>
        <dbReference type="Pfam" id="PF03099"/>
    </source>
</evidence>
<comment type="catalytic activity">
    <reaction evidence="6">
        <text>biotin + L-lysyl-[protein] + ATP = N(6)-biotinyl-L-lysyl-[protein] + AMP + diphosphate + H(+)</text>
        <dbReference type="Rhea" id="RHEA:11756"/>
        <dbReference type="Rhea" id="RHEA-COMP:9752"/>
        <dbReference type="Rhea" id="RHEA-COMP:10505"/>
        <dbReference type="ChEBI" id="CHEBI:15378"/>
        <dbReference type="ChEBI" id="CHEBI:29969"/>
        <dbReference type="ChEBI" id="CHEBI:30616"/>
        <dbReference type="ChEBI" id="CHEBI:33019"/>
        <dbReference type="ChEBI" id="CHEBI:57586"/>
        <dbReference type="ChEBI" id="CHEBI:83144"/>
        <dbReference type="ChEBI" id="CHEBI:456215"/>
        <dbReference type="EC" id="6.3.4.15"/>
    </reaction>
</comment>
<evidence type="ECO:0000256" key="6">
    <source>
        <dbReference type="ARBA" id="ARBA00047846"/>
    </source>
</evidence>
<feature type="domain" description="BPL/LPL catalytic" evidence="9">
    <location>
        <begin position="172"/>
        <end position="210"/>
    </location>
</feature>
<evidence type="ECO:0000313" key="10">
    <source>
        <dbReference type="EMBL" id="GJD95062.1"/>
    </source>
</evidence>
<dbReference type="Pfam" id="PF03099">
    <property type="entry name" value="BPL_LplA_LipB"/>
    <property type="match status" value="2"/>
</dbReference>
<dbReference type="Pfam" id="PF02237">
    <property type="entry name" value="BPL_C"/>
    <property type="match status" value="1"/>
</dbReference>
<accession>A0ABQ4RXZ6</accession>
<proteinExistence type="predicted"/>
<dbReference type="InterPro" id="IPR008988">
    <property type="entry name" value="Transcriptional_repressor_C"/>
</dbReference>
<keyword evidence="4" id="KW-0092">Biotin</keyword>
<evidence type="ECO:0000256" key="4">
    <source>
        <dbReference type="ARBA" id="ARBA00023267"/>
    </source>
</evidence>
<dbReference type="InterPro" id="IPR004143">
    <property type="entry name" value="BPL_LPL_catalytic"/>
</dbReference>
<evidence type="ECO:0000256" key="3">
    <source>
        <dbReference type="ARBA" id="ARBA00022840"/>
    </source>
</evidence>
<dbReference type="EC" id="6.3.4.15" evidence="5"/>
<feature type="region of interest" description="Disordered" evidence="7">
    <location>
        <begin position="118"/>
        <end position="148"/>
    </location>
</feature>
<dbReference type="Gene3D" id="2.30.30.100">
    <property type="match status" value="1"/>
</dbReference>
<dbReference type="EMBL" id="BPQP01000033">
    <property type="protein sequence ID" value="GJD95062.1"/>
    <property type="molecule type" value="Genomic_DNA"/>
</dbReference>
<name>A0ABQ4RXZ6_9HYPH</name>
<evidence type="ECO:0000256" key="1">
    <source>
        <dbReference type="ARBA" id="ARBA00022598"/>
    </source>
</evidence>
<keyword evidence="3" id="KW-0067">ATP-binding</keyword>
<evidence type="ECO:0000256" key="2">
    <source>
        <dbReference type="ARBA" id="ARBA00022741"/>
    </source>
</evidence>
<dbReference type="SUPFAM" id="SSF55681">
    <property type="entry name" value="Class II aaRS and biotin synthetases"/>
    <property type="match status" value="2"/>
</dbReference>
<dbReference type="Proteomes" id="UP001055125">
    <property type="component" value="Unassembled WGS sequence"/>
</dbReference>